<organism evidence="3 4">
    <name type="scientific">Polarella glacialis</name>
    <name type="common">Dinoflagellate</name>
    <dbReference type="NCBI Taxonomy" id="89957"/>
    <lineage>
        <taxon>Eukaryota</taxon>
        <taxon>Sar</taxon>
        <taxon>Alveolata</taxon>
        <taxon>Dinophyceae</taxon>
        <taxon>Suessiales</taxon>
        <taxon>Suessiaceae</taxon>
        <taxon>Polarella</taxon>
    </lineage>
</organism>
<dbReference type="EMBL" id="CAJNNV010024326">
    <property type="protein sequence ID" value="CAE8609468.1"/>
    <property type="molecule type" value="Genomic_DNA"/>
</dbReference>
<dbReference type="InterPro" id="IPR000477">
    <property type="entry name" value="RT_dom"/>
</dbReference>
<evidence type="ECO:0000256" key="1">
    <source>
        <dbReference type="SAM" id="MobiDB-lite"/>
    </source>
</evidence>
<protein>
    <recommendedName>
        <fullName evidence="2">Reverse transcriptase domain-containing protein</fullName>
    </recommendedName>
</protein>
<dbReference type="OrthoDB" id="6142323at2759"/>
<evidence type="ECO:0000313" key="4">
    <source>
        <dbReference type="Proteomes" id="UP000654075"/>
    </source>
</evidence>
<dbReference type="Pfam" id="PF00078">
    <property type="entry name" value="RVT_1"/>
    <property type="match status" value="1"/>
</dbReference>
<comment type="caution">
    <text evidence="3">The sequence shown here is derived from an EMBL/GenBank/DDBJ whole genome shotgun (WGS) entry which is preliminary data.</text>
</comment>
<sequence length="469" mass="51815">MASPMAPSCPAPLLPSPMAHSRVALPQADNVAGSDFDQLLAGLKDCRRRDLERCAEHLREENELLRLRLHQLGQGASKSPSKDQPDAAPGGDPLPLLMRSMSADSRATASTSLDLLPRARTLWERKLRRLAECSVDVVAAFMDCLGVTFATSHCSVTSTRKCREASASQRVLATSATLGNQPVGTSDKSSCAKFDGSSEEWAVRPVTAVPARASLGPELPVETGPVQAWEVRRAAKSMRNNRACGDDSIPSEFWRALFEEQGPASTWLVEFCQLCWSSKEVLDDWHLARVATIFKKGDPGDCANYRPISLLNIAYKIFANLLLHRLRDAGADGRIWPTQLGFKQACGTDEALLIARRRIEKAWALQGGSCLILALDWAKAFDSIDPSGLIRALQRFGLPADFISMVQAIYTNRRFSGEGLRLQLYMVLSKFRHLSRLPAVPFSICHFNYRAHDRRKGSAQRTTWRVNSL</sequence>
<keyword evidence="4" id="KW-1185">Reference proteome</keyword>
<evidence type="ECO:0000313" key="3">
    <source>
        <dbReference type="EMBL" id="CAE8609468.1"/>
    </source>
</evidence>
<gene>
    <name evidence="3" type="ORF">PGLA1383_LOCUS27295</name>
</gene>
<feature type="region of interest" description="Disordered" evidence="1">
    <location>
        <begin position="73"/>
        <end position="98"/>
    </location>
</feature>
<dbReference type="AlphaFoldDB" id="A0A813FGC2"/>
<accession>A0A813FGC2</accession>
<feature type="domain" description="Reverse transcriptase" evidence="2">
    <location>
        <begin position="295"/>
        <end position="417"/>
    </location>
</feature>
<reference evidence="3" key="1">
    <citation type="submission" date="2021-02" db="EMBL/GenBank/DDBJ databases">
        <authorList>
            <person name="Dougan E. K."/>
            <person name="Rhodes N."/>
            <person name="Thang M."/>
            <person name="Chan C."/>
        </authorList>
    </citation>
    <scope>NUCLEOTIDE SEQUENCE</scope>
</reference>
<dbReference type="CDD" id="cd01650">
    <property type="entry name" value="RT_nLTR_like"/>
    <property type="match status" value="1"/>
</dbReference>
<dbReference type="Proteomes" id="UP000654075">
    <property type="component" value="Unassembled WGS sequence"/>
</dbReference>
<name>A0A813FGC2_POLGL</name>
<evidence type="ECO:0000259" key="2">
    <source>
        <dbReference type="Pfam" id="PF00078"/>
    </source>
</evidence>
<dbReference type="PANTHER" id="PTHR19446">
    <property type="entry name" value="REVERSE TRANSCRIPTASES"/>
    <property type="match status" value="1"/>
</dbReference>
<proteinExistence type="predicted"/>